<evidence type="ECO:0000313" key="3">
    <source>
        <dbReference type="EMBL" id="KAG6403266.1"/>
    </source>
</evidence>
<keyword evidence="4" id="KW-1185">Reference proteome</keyword>
<dbReference type="GO" id="GO:0000723">
    <property type="term" value="P:telomere maintenance"/>
    <property type="evidence" value="ECO:0007669"/>
    <property type="project" value="TreeGrafter"/>
</dbReference>
<evidence type="ECO:0000256" key="1">
    <source>
        <dbReference type="SAM" id="Phobius"/>
    </source>
</evidence>
<sequence length="117" mass="13019">MARNKESLVLLIEVGPSMHGVLPEVEKVCCLLAEKKLIYGKYDEVGVVAFGTADTKNDLTAEVGGYENVTVLREWGSCGCSTSTSSRKCMWRLYPIYVLKFGVQLTILLDWLLDDLL</sequence>
<keyword evidence="1" id="KW-0812">Transmembrane</keyword>
<name>A0A8X8WY93_SALSN</name>
<evidence type="ECO:0000259" key="2">
    <source>
        <dbReference type="Pfam" id="PF03731"/>
    </source>
</evidence>
<dbReference type="Gene3D" id="3.40.50.410">
    <property type="entry name" value="von Willebrand factor, type A domain"/>
    <property type="match status" value="1"/>
</dbReference>
<accession>A0A8X8WY93</accession>
<comment type="caution">
    <text evidence="3">The sequence shown here is derived from an EMBL/GenBank/DDBJ whole genome shotgun (WGS) entry which is preliminary data.</text>
</comment>
<feature type="domain" description="Ku70/Ku80 N-terminal alpha/beta" evidence="2">
    <location>
        <begin position="7"/>
        <end position="79"/>
    </location>
</feature>
<keyword evidence="1" id="KW-0472">Membrane</keyword>
<gene>
    <name evidence="3" type="ORF">SASPL_135483</name>
</gene>
<dbReference type="PANTHER" id="PTHR12604:SF4">
    <property type="entry name" value="X-RAY REPAIR CROSS-COMPLEMENTING PROTEIN 5"/>
    <property type="match status" value="1"/>
</dbReference>
<keyword evidence="1" id="KW-1133">Transmembrane helix</keyword>
<dbReference type="PANTHER" id="PTHR12604">
    <property type="entry name" value="KU AUTOANTIGEN DNA HELICASE"/>
    <property type="match status" value="1"/>
</dbReference>
<reference evidence="3" key="1">
    <citation type="submission" date="2018-01" db="EMBL/GenBank/DDBJ databases">
        <authorList>
            <person name="Mao J.F."/>
        </authorList>
    </citation>
    <scope>NUCLEOTIDE SEQUENCE</scope>
    <source>
        <strain evidence="3">Huo1</strain>
        <tissue evidence="3">Leaf</tissue>
    </source>
</reference>
<evidence type="ECO:0000313" key="4">
    <source>
        <dbReference type="Proteomes" id="UP000298416"/>
    </source>
</evidence>
<proteinExistence type="predicted"/>
<dbReference type="InterPro" id="IPR036465">
    <property type="entry name" value="vWFA_dom_sf"/>
</dbReference>
<organism evidence="3">
    <name type="scientific">Salvia splendens</name>
    <name type="common">Scarlet sage</name>
    <dbReference type="NCBI Taxonomy" id="180675"/>
    <lineage>
        <taxon>Eukaryota</taxon>
        <taxon>Viridiplantae</taxon>
        <taxon>Streptophyta</taxon>
        <taxon>Embryophyta</taxon>
        <taxon>Tracheophyta</taxon>
        <taxon>Spermatophyta</taxon>
        <taxon>Magnoliopsida</taxon>
        <taxon>eudicotyledons</taxon>
        <taxon>Gunneridae</taxon>
        <taxon>Pentapetalae</taxon>
        <taxon>asterids</taxon>
        <taxon>lamiids</taxon>
        <taxon>Lamiales</taxon>
        <taxon>Lamiaceae</taxon>
        <taxon>Nepetoideae</taxon>
        <taxon>Mentheae</taxon>
        <taxon>Salviinae</taxon>
        <taxon>Salvia</taxon>
        <taxon>Salvia subgen. Calosphace</taxon>
        <taxon>core Calosphace</taxon>
    </lineage>
</organism>
<dbReference type="GO" id="GO:0003690">
    <property type="term" value="F:double-stranded DNA binding"/>
    <property type="evidence" value="ECO:0007669"/>
    <property type="project" value="TreeGrafter"/>
</dbReference>
<dbReference type="GO" id="GO:0043564">
    <property type="term" value="C:Ku70:Ku80 complex"/>
    <property type="evidence" value="ECO:0007669"/>
    <property type="project" value="TreeGrafter"/>
</dbReference>
<dbReference type="AlphaFoldDB" id="A0A8X8WY93"/>
<dbReference type="InterPro" id="IPR005161">
    <property type="entry name" value="Ku_N"/>
</dbReference>
<dbReference type="GO" id="GO:0006303">
    <property type="term" value="P:double-strand break repair via nonhomologous end joining"/>
    <property type="evidence" value="ECO:0007669"/>
    <property type="project" value="TreeGrafter"/>
</dbReference>
<dbReference type="EMBL" id="PNBA02000013">
    <property type="protein sequence ID" value="KAG6403266.1"/>
    <property type="molecule type" value="Genomic_DNA"/>
</dbReference>
<reference evidence="3" key="2">
    <citation type="submission" date="2020-08" db="EMBL/GenBank/DDBJ databases">
        <title>Plant Genome Project.</title>
        <authorList>
            <person name="Zhang R.-G."/>
        </authorList>
    </citation>
    <scope>NUCLEOTIDE SEQUENCE</scope>
    <source>
        <strain evidence="3">Huo1</strain>
        <tissue evidence="3">Leaf</tissue>
    </source>
</reference>
<dbReference type="SUPFAM" id="SSF53300">
    <property type="entry name" value="vWA-like"/>
    <property type="match status" value="1"/>
</dbReference>
<dbReference type="Proteomes" id="UP000298416">
    <property type="component" value="Unassembled WGS sequence"/>
</dbReference>
<protein>
    <recommendedName>
        <fullName evidence="2">Ku70/Ku80 N-terminal alpha/beta domain-containing protein</fullName>
    </recommendedName>
</protein>
<dbReference type="Pfam" id="PF03731">
    <property type="entry name" value="Ku_N"/>
    <property type="match status" value="1"/>
</dbReference>
<dbReference type="GO" id="GO:0042162">
    <property type="term" value="F:telomeric DNA binding"/>
    <property type="evidence" value="ECO:0007669"/>
    <property type="project" value="TreeGrafter"/>
</dbReference>
<feature type="transmembrane region" description="Helical" evidence="1">
    <location>
        <begin position="93"/>
        <end position="113"/>
    </location>
</feature>